<evidence type="ECO:0000256" key="4">
    <source>
        <dbReference type="ARBA" id="ARBA00022853"/>
    </source>
</evidence>
<dbReference type="GO" id="GO:0000139">
    <property type="term" value="C:Golgi membrane"/>
    <property type="evidence" value="ECO:0007669"/>
    <property type="project" value="TreeGrafter"/>
</dbReference>
<dbReference type="EMBL" id="GEZM01068118">
    <property type="protein sequence ID" value="JAV67168.1"/>
    <property type="molecule type" value="Transcribed_RNA"/>
</dbReference>
<evidence type="ECO:0000256" key="3">
    <source>
        <dbReference type="ARBA" id="ARBA00022829"/>
    </source>
</evidence>
<evidence type="ECO:0000256" key="5">
    <source>
        <dbReference type="ARBA" id="ARBA00023315"/>
    </source>
</evidence>
<dbReference type="PANTHER" id="PTHR14744">
    <property type="entry name" value="N-ALPHA-ACETYLTRANSFERASE 60"/>
    <property type="match status" value="1"/>
</dbReference>
<comment type="similarity">
    <text evidence="6">Belongs to the acetyltransferase family. NAA60 subfamily.</text>
</comment>
<organism evidence="12">
    <name type="scientific">Photinus pyralis</name>
    <name type="common">Common eastern firefly</name>
    <name type="synonym">Lampyris pyralis</name>
    <dbReference type="NCBI Taxonomy" id="7054"/>
    <lineage>
        <taxon>Eukaryota</taxon>
        <taxon>Metazoa</taxon>
        <taxon>Ecdysozoa</taxon>
        <taxon>Arthropoda</taxon>
        <taxon>Hexapoda</taxon>
        <taxon>Insecta</taxon>
        <taxon>Pterygota</taxon>
        <taxon>Neoptera</taxon>
        <taxon>Endopterygota</taxon>
        <taxon>Coleoptera</taxon>
        <taxon>Polyphaga</taxon>
        <taxon>Elateriformia</taxon>
        <taxon>Elateroidea</taxon>
        <taxon>Lampyridae</taxon>
        <taxon>Lampyrinae</taxon>
        <taxon>Photinus</taxon>
    </lineage>
</organism>
<proteinExistence type="inferred from homology"/>
<keyword evidence="2" id="KW-0808">Transferase</keyword>
<dbReference type="PANTHER" id="PTHR14744:SF15">
    <property type="entry name" value="N-ALPHA-ACETYLTRANSFERASE 60"/>
    <property type="match status" value="1"/>
</dbReference>
<evidence type="ECO:0000256" key="10">
    <source>
        <dbReference type="ARBA" id="ARBA00048848"/>
    </source>
</evidence>
<evidence type="ECO:0000313" key="12">
    <source>
        <dbReference type="EMBL" id="JAV67168.1"/>
    </source>
</evidence>
<dbReference type="GO" id="GO:0007059">
    <property type="term" value="P:chromosome segregation"/>
    <property type="evidence" value="ECO:0007669"/>
    <property type="project" value="UniProtKB-KW"/>
</dbReference>
<keyword evidence="3" id="KW-0159">Chromosome partition</keyword>
<feature type="domain" description="N-acetyltransferase" evidence="11">
    <location>
        <begin position="30"/>
        <end position="214"/>
    </location>
</feature>
<evidence type="ECO:0000256" key="7">
    <source>
        <dbReference type="ARBA" id="ARBA00026111"/>
    </source>
</evidence>
<dbReference type="CDD" id="cd04301">
    <property type="entry name" value="NAT_SF"/>
    <property type="match status" value="1"/>
</dbReference>
<dbReference type="AlphaFoldDB" id="A0A1Y1L305"/>
<dbReference type="EC" id="2.3.1.259" evidence="7"/>
<dbReference type="PROSITE" id="PS51186">
    <property type="entry name" value="GNAT"/>
    <property type="match status" value="1"/>
</dbReference>
<dbReference type="Gene3D" id="3.40.630.30">
    <property type="match status" value="1"/>
</dbReference>
<comment type="catalytic activity">
    <reaction evidence="9">
        <text>L-lysyl-[protein] + acetyl-CoA = N(6)-acetyl-L-lysyl-[protein] + CoA + H(+)</text>
        <dbReference type="Rhea" id="RHEA:45948"/>
        <dbReference type="Rhea" id="RHEA-COMP:9752"/>
        <dbReference type="Rhea" id="RHEA-COMP:10731"/>
        <dbReference type="ChEBI" id="CHEBI:15378"/>
        <dbReference type="ChEBI" id="CHEBI:29969"/>
        <dbReference type="ChEBI" id="CHEBI:57287"/>
        <dbReference type="ChEBI" id="CHEBI:57288"/>
        <dbReference type="ChEBI" id="CHEBI:61930"/>
        <dbReference type="EC" id="2.3.1.48"/>
    </reaction>
</comment>
<protein>
    <recommendedName>
        <fullName evidence="8">N-alpha-acetyltransferase 60</fullName>
        <ecNumber evidence="7">2.3.1.259</ecNumber>
        <ecNumber evidence="1">2.3.1.48</ecNumber>
    </recommendedName>
</protein>
<dbReference type="InterPro" id="IPR045141">
    <property type="entry name" value="NAA60-like"/>
</dbReference>
<evidence type="ECO:0000256" key="1">
    <source>
        <dbReference type="ARBA" id="ARBA00013184"/>
    </source>
</evidence>
<accession>A0A1Y1L305</accession>
<name>A0A1Y1L305_PHOPY</name>
<evidence type="ECO:0000256" key="8">
    <source>
        <dbReference type="ARBA" id="ARBA00026144"/>
    </source>
</evidence>
<evidence type="ECO:0000256" key="2">
    <source>
        <dbReference type="ARBA" id="ARBA00022679"/>
    </source>
</evidence>
<reference evidence="12" key="1">
    <citation type="journal article" date="2016" name="Sci. Rep.">
        <title>Molecular characterization of firefly nuptial gifts: a multi-omics approach sheds light on postcopulatory sexual selection.</title>
        <authorList>
            <person name="Al-Wathiqui N."/>
            <person name="Fallon T.R."/>
            <person name="South A."/>
            <person name="Weng J.K."/>
            <person name="Lewis S.M."/>
        </authorList>
    </citation>
    <scope>NUCLEOTIDE SEQUENCE</scope>
</reference>
<comment type="catalytic activity">
    <reaction evidence="10">
        <text>N-terminal L-methionyl-[transmembrane protein] + acetyl-CoA = N-terminal N(alpha)-acetyl-L-methionyl-[transmembrane protein] + CoA + H(+)</text>
        <dbReference type="Rhea" id="RHEA:50604"/>
        <dbReference type="Rhea" id="RHEA-COMP:12745"/>
        <dbReference type="Rhea" id="RHEA-COMP:12746"/>
        <dbReference type="ChEBI" id="CHEBI:15378"/>
        <dbReference type="ChEBI" id="CHEBI:57287"/>
        <dbReference type="ChEBI" id="CHEBI:57288"/>
        <dbReference type="ChEBI" id="CHEBI:64731"/>
        <dbReference type="ChEBI" id="CHEBI:133414"/>
        <dbReference type="EC" id="2.3.1.259"/>
    </reaction>
</comment>
<keyword evidence="5" id="KW-0012">Acyltransferase</keyword>
<dbReference type="GO" id="GO:0120518">
    <property type="term" value="F:protein N-terminal-methionine acetyltransferase activity"/>
    <property type="evidence" value="ECO:0007669"/>
    <property type="project" value="UniProtKB-EC"/>
</dbReference>
<sequence length="266" mass="30803">MAGINWYHTNRSDENCSVDVQLPVCSLADVQLRFLCPTDLDEVRALCQEWFPIEYPITWYEEITSSQRWLCFSTLNSYNIILRFYALAAVYNQVIVGLIVAEIKPYRILNEEDSGILAKAFVKTSDVGYILSLGVAKQYRRNGIATLLLDSLINQLTTLEKRKVKAIFLHVLTTNSAAILFYEHRKFQLHKFLPYYYSINGRCKDGFTYVLYINGGHPPWGLCDYLKFLFSTIAKGGGLFTWIFGKIHSAIFWIRNPRMIRQRPEL</sequence>
<dbReference type="GO" id="GO:0004402">
    <property type="term" value="F:histone acetyltransferase activity"/>
    <property type="evidence" value="ECO:0007669"/>
    <property type="project" value="TreeGrafter"/>
</dbReference>
<dbReference type="InterPro" id="IPR000182">
    <property type="entry name" value="GNAT_dom"/>
</dbReference>
<keyword evidence="4" id="KW-0156">Chromatin regulator</keyword>
<evidence type="ECO:0000259" key="11">
    <source>
        <dbReference type="PROSITE" id="PS51186"/>
    </source>
</evidence>
<dbReference type="Pfam" id="PF00583">
    <property type="entry name" value="Acetyltransf_1"/>
    <property type="match status" value="1"/>
</dbReference>
<dbReference type="SUPFAM" id="SSF55729">
    <property type="entry name" value="Acyl-CoA N-acyltransferases (Nat)"/>
    <property type="match status" value="1"/>
</dbReference>
<evidence type="ECO:0000256" key="6">
    <source>
        <dbReference type="ARBA" id="ARBA00025774"/>
    </source>
</evidence>
<dbReference type="InterPro" id="IPR016181">
    <property type="entry name" value="Acyl_CoA_acyltransferase"/>
</dbReference>
<dbReference type="EC" id="2.3.1.48" evidence="1"/>
<evidence type="ECO:0000256" key="9">
    <source>
        <dbReference type="ARBA" id="ARBA00048017"/>
    </source>
</evidence>